<gene>
    <name evidence="4" type="primary">LOC108740534</name>
</gene>
<keyword evidence="2" id="KW-0472">Membrane</keyword>
<evidence type="ECO:0000256" key="2">
    <source>
        <dbReference type="SAM" id="Phobius"/>
    </source>
</evidence>
<dbReference type="OrthoDB" id="6585706at2759"/>
<protein>
    <submittedName>
        <fullName evidence="4">Uncharacterized protein LOC108740534</fullName>
    </submittedName>
</protein>
<dbReference type="Proteomes" id="UP000192223">
    <property type="component" value="Unplaced"/>
</dbReference>
<dbReference type="RefSeq" id="XP_018330388.1">
    <property type="nucleotide sequence ID" value="XM_018474886.2"/>
</dbReference>
<keyword evidence="1" id="KW-0175">Coiled coil</keyword>
<reference evidence="4" key="1">
    <citation type="submission" date="2025-08" db="UniProtKB">
        <authorList>
            <consortium name="RefSeq"/>
        </authorList>
    </citation>
    <scope>IDENTIFICATION</scope>
    <source>
        <tissue evidence="4">Entire body</tissue>
    </source>
</reference>
<accession>A0A1W4XD81</accession>
<keyword evidence="3" id="KW-1185">Reference proteome</keyword>
<evidence type="ECO:0000256" key="1">
    <source>
        <dbReference type="SAM" id="Coils"/>
    </source>
</evidence>
<name>A0A1W4XD81_AGRPL</name>
<dbReference type="GeneID" id="108740534"/>
<evidence type="ECO:0000313" key="3">
    <source>
        <dbReference type="Proteomes" id="UP000192223"/>
    </source>
</evidence>
<feature type="transmembrane region" description="Helical" evidence="2">
    <location>
        <begin position="52"/>
        <end position="77"/>
    </location>
</feature>
<keyword evidence="2" id="KW-0812">Transmembrane</keyword>
<sequence length="90" mass="10244">MEIEDGSREETVEDLRQKLKEIKKLMAERQLADLKLEERGKNNSVGVIDGSFLSVVFGVALIVILTVSIYAFCNLYYAILKKFPPQHTEL</sequence>
<feature type="coiled-coil region" evidence="1">
    <location>
        <begin position="8"/>
        <end position="35"/>
    </location>
</feature>
<dbReference type="KEGG" id="apln:108740534"/>
<dbReference type="FunCoup" id="A0A1W4XD81">
    <property type="interactions" value="9"/>
</dbReference>
<organism evidence="3 4">
    <name type="scientific">Agrilus planipennis</name>
    <name type="common">Emerald ash borer</name>
    <name type="synonym">Agrilus marcopoli</name>
    <dbReference type="NCBI Taxonomy" id="224129"/>
    <lineage>
        <taxon>Eukaryota</taxon>
        <taxon>Metazoa</taxon>
        <taxon>Ecdysozoa</taxon>
        <taxon>Arthropoda</taxon>
        <taxon>Hexapoda</taxon>
        <taxon>Insecta</taxon>
        <taxon>Pterygota</taxon>
        <taxon>Neoptera</taxon>
        <taxon>Endopterygota</taxon>
        <taxon>Coleoptera</taxon>
        <taxon>Polyphaga</taxon>
        <taxon>Elateriformia</taxon>
        <taxon>Buprestoidea</taxon>
        <taxon>Buprestidae</taxon>
        <taxon>Agrilinae</taxon>
        <taxon>Agrilus</taxon>
    </lineage>
</organism>
<dbReference type="InParanoid" id="A0A1W4XD81"/>
<keyword evidence="2" id="KW-1133">Transmembrane helix</keyword>
<evidence type="ECO:0000313" key="4">
    <source>
        <dbReference type="RefSeq" id="XP_018330388.1"/>
    </source>
</evidence>
<dbReference type="AlphaFoldDB" id="A0A1W4XD81"/>
<proteinExistence type="predicted"/>